<proteinExistence type="predicted"/>
<reference evidence="1" key="2">
    <citation type="submission" date="2017-11" db="EMBL/GenBank/DDBJ databases">
        <title>Coralsnake Venomics: Analyses of Venom Gland Transcriptomes and Proteomes of Six Brazilian Taxa.</title>
        <authorList>
            <person name="Aird S.D."/>
            <person name="Jorge da Silva N."/>
            <person name="Qiu L."/>
            <person name="Villar-Briones A."/>
            <person name="Aparecida-Saddi V."/>
            <person name="Campos-Telles M.P."/>
            <person name="Grau M."/>
            <person name="Mikheyev A.S."/>
        </authorList>
    </citation>
    <scope>NUCLEOTIDE SEQUENCE</scope>
    <source>
        <tissue evidence="1">Venom_gland</tissue>
    </source>
</reference>
<organism evidence="1">
    <name type="scientific">Micrurus paraensis</name>
    <dbReference type="NCBI Taxonomy" id="1970185"/>
    <lineage>
        <taxon>Eukaryota</taxon>
        <taxon>Metazoa</taxon>
        <taxon>Chordata</taxon>
        <taxon>Craniata</taxon>
        <taxon>Vertebrata</taxon>
        <taxon>Euteleostomi</taxon>
        <taxon>Lepidosauria</taxon>
        <taxon>Squamata</taxon>
        <taxon>Bifurcata</taxon>
        <taxon>Unidentata</taxon>
        <taxon>Episquamata</taxon>
        <taxon>Toxicofera</taxon>
        <taxon>Serpentes</taxon>
        <taxon>Colubroidea</taxon>
        <taxon>Elapidae</taxon>
        <taxon>Elapinae</taxon>
        <taxon>Micrurus</taxon>
    </lineage>
</organism>
<accession>A0A2D4KTL6</accession>
<dbReference type="EMBL" id="IACL01095356">
    <property type="protein sequence ID" value="LAB12045.1"/>
    <property type="molecule type" value="Transcribed_RNA"/>
</dbReference>
<reference evidence="1" key="1">
    <citation type="submission" date="2017-07" db="EMBL/GenBank/DDBJ databases">
        <authorList>
            <person name="Mikheyev A."/>
            <person name="Grau M."/>
        </authorList>
    </citation>
    <scope>NUCLEOTIDE SEQUENCE</scope>
    <source>
        <tissue evidence="1">Venom_gland</tissue>
    </source>
</reference>
<dbReference type="AlphaFoldDB" id="A0A2D4KTL6"/>
<sequence length="133" mass="14288">MKALRKGAERDPRPLGGIQRYGEGLVPLESYAGQNRKSLCLEGGLGGGFLIHPPTPGLKVDSWNNYGQMGLYHAKQCIKKIIPSPKDSSLNILHPGFIGLELPVGSAFRRPKGTISFSRGPCSEGLPFSLGMV</sequence>
<evidence type="ECO:0000313" key="1">
    <source>
        <dbReference type="EMBL" id="LAB12045.1"/>
    </source>
</evidence>
<protein>
    <submittedName>
        <fullName evidence="1">Uncharacterized protein</fullName>
    </submittedName>
</protein>
<name>A0A2D4KTL6_9SAUR</name>